<dbReference type="SUPFAM" id="SSF56524">
    <property type="entry name" value="Oxidoreductase molybdopterin-binding domain"/>
    <property type="match status" value="1"/>
</dbReference>
<dbReference type="AlphaFoldDB" id="A0A917BIE9"/>
<dbReference type="PANTHER" id="PTHR43032">
    <property type="entry name" value="PROTEIN-METHIONINE-SULFOXIDE REDUCTASE"/>
    <property type="match status" value="1"/>
</dbReference>
<evidence type="ECO:0000313" key="3">
    <source>
        <dbReference type="EMBL" id="GGF45251.1"/>
    </source>
</evidence>
<dbReference type="EMBL" id="BMEM01000001">
    <property type="protein sequence ID" value="GGF45251.1"/>
    <property type="molecule type" value="Genomic_DNA"/>
</dbReference>
<name>A0A917BIE9_9MICO</name>
<reference evidence="3" key="1">
    <citation type="journal article" date="2014" name="Int. J. Syst. Evol. Microbiol.">
        <title>Complete genome sequence of Corynebacterium casei LMG S-19264T (=DSM 44701T), isolated from a smear-ripened cheese.</title>
        <authorList>
            <consortium name="US DOE Joint Genome Institute (JGI-PGF)"/>
            <person name="Walter F."/>
            <person name="Albersmeier A."/>
            <person name="Kalinowski J."/>
            <person name="Ruckert C."/>
        </authorList>
    </citation>
    <scope>NUCLEOTIDE SEQUENCE</scope>
    <source>
        <strain evidence="3">CGMCC 1.12160</strain>
    </source>
</reference>
<feature type="region of interest" description="Disordered" evidence="1">
    <location>
        <begin position="1"/>
        <end position="25"/>
    </location>
</feature>
<dbReference type="InterPro" id="IPR036374">
    <property type="entry name" value="OxRdtase_Mopterin-bd_sf"/>
</dbReference>
<dbReference type="Proteomes" id="UP000605670">
    <property type="component" value="Unassembled WGS sequence"/>
</dbReference>
<gene>
    <name evidence="3" type="ORF">GCM10011366_11220</name>
</gene>
<protein>
    <submittedName>
        <fullName evidence="3">Oxidoreductase</fullName>
    </submittedName>
</protein>
<accession>A0A917BIE9</accession>
<organism evidence="3 4">
    <name type="scientific">Ornithinimicrobium tianjinense</name>
    <dbReference type="NCBI Taxonomy" id="1195761"/>
    <lineage>
        <taxon>Bacteria</taxon>
        <taxon>Bacillati</taxon>
        <taxon>Actinomycetota</taxon>
        <taxon>Actinomycetes</taxon>
        <taxon>Micrococcales</taxon>
        <taxon>Ornithinimicrobiaceae</taxon>
        <taxon>Ornithinimicrobium</taxon>
    </lineage>
</organism>
<sequence>MDTGEQHWRDSALPPGQRRAGRWRPSTYGRVPHLDPLTWTVAVGGATRDGALQLLDRDALERLPRVEVVAGLHCVDRHTVPDLTWSGWRMADIVAAAPPAPDCEHALLAAARGYSAAVLLEDLLHPHALLATHVDGQPLTAEHGWPGRVVLPHLYGFKGPKWFVELTYHLERPSGYWESHGYHPRGRVDLEERWAHQE</sequence>
<comment type="caution">
    <text evidence="3">The sequence shown here is derived from an EMBL/GenBank/DDBJ whole genome shotgun (WGS) entry which is preliminary data.</text>
</comment>
<dbReference type="RefSeq" id="WP_188428586.1">
    <property type="nucleotide sequence ID" value="NZ_BAABKH010000005.1"/>
</dbReference>
<dbReference type="InterPro" id="IPR000572">
    <property type="entry name" value="OxRdtase_Mopterin-bd_dom"/>
</dbReference>
<reference evidence="3" key="2">
    <citation type="submission" date="2020-09" db="EMBL/GenBank/DDBJ databases">
        <authorList>
            <person name="Sun Q."/>
            <person name="Zhou Y."/>
        </authorList>
    </citation>
    <scope>NUCLEOTIDE SEQUENCE</scope>
    <source>
        <strain evidence="3">CGMCC 1.12160</strain>
    </source>
</reference>
<dbReference type="Pfam" id="PF00174">
    <property type="entry name" value="Oxidored_molyb"/>
    <property type="match status" value="1"/>
</dbReference>
<keyword evidence="4" id="KW-1185">Reference proteome</keyword>
<proteinExistence type="predicted"/>
<feature type="compositionally biased region" description="Basic and acidic residues" evidence="1">
    <location>
        <begin position="1"/>
        <end position="10"/>
    </location>
</feature>
<evidence type="ECO:0000259" key="2">
    <source>
        <dbReference type="Pfam" id="PF00174"/>
    </source>
</evidence>
<dbReference type="Gene3D" id="3.90.420.10">
    <property type="entry name" value="Oxidoreductase, molybdopterin-binding domain"/>
    <property type="match status" value="1"/>
</dbReference>
<evidence type="ECO:0000256" key="1">
    <source>
        <dbReference type="SAM" id="MobiDB-lite"/>
    </source>
</evidence>
<evidence type="ECO:0000313" key="4">
    <source>
        <dbReference type="Proteomes" id="UP000605670"/>
    </source>
</evidence>
<feature type="domain" description="Oxidoreductase molybdopterin-binding" evidence="2">
    <location>
        <begin position="29"/>
        <end position="177"/>
    </location>
</feature>